<evidence type="ECO:0000259" key="1">
    <source>
        <dbReference type="Pfam" id="PF00248"/>
    </source>
</evidence>
<feature type="domain" description="NADP-dependent oxidoreductase" evidence="1">
    <location>
        <begin position="50"/>
        <end position="194"/>
    </location>
</feature>
<dbReference type="PANTHER" id="PTHR43364:SF6">
    <property type="entry name" value="OXIDOREDUCTASE-RELATED"/>
    <property type="match status" value="1"/>
</dbReference>
<dbReference type="InterPro" id="IPR050523">
    <property type="entry name" value="AKR_Detox_Biosynth"/>
</dbReference>
<gene>
    <name evidence="2" type="ORF">JS278_01437</name>
</gene>
<dbReference type="Gene3D" id="3.20.20.100">
    <property type="entry name" value="NADP-dependent oxidoreductase domain"/>
    <property type="match status" value="1"/>
</dbReference>
<dbReference type="EMBL" id="CP025198">
    <property type="protein sequence ID" value="AXE38606.1"/>
    <property type="molecule type" value="Genomic_DNA"/>
</dbReference>
<dbReference type="PANTHER" id="PTHR43364">
    <property type="entry name" value="NADH-SPECIFIC METHYLGLYOXAL REDUCTASE-RELATED"/>
    <property type="match status" value="1"/>
</dbReference>
<dbReference type="KEGG" id="acij:JS278_01437"/>
<dbReference type="GO" id="GO:0005829">
    <property type="term" value="C:cytosol"/>
    <property type="evidence" value="ECO:0007669"/>
    <property type="project" value="TreeGrafter"/>
</dbReference>
<keyword evidence="3" id="KW-1185">Reference proteome</keyword>
<dbReference type="AlphaFoldDB" id="A0A344UTK8"/>
<proteinExistence type="predicted"/>
<evidence type="ECO:0000313" key="3">
    <source>
        <dbReference type="Proteomes" id="UP000251995"/>
    </source>
</evidence>
<reference evidence="2 3" key="1">
    <citation type="submission" date="2017-12" db="EMBL/GenBank/DDBJ databases">
        <title>The whole genome sequence of the Acidipropionibacterium virtanenii sp. nov. type strain JS278.</title>
        <authorList>
            <person name="Laine P."/>
            <person name="Deptula P."/>
            <person name="Varmanen P."/>
            <person name="Auvinen P."/>
        </authorList>
    </citation>
    <scope>NUCLEOTIDE SEQUENCE [LARGE SCALE GENOMIC DNA]</scope>
    <source>
        <strain evidence="2 3">JS278</strain>
    </source>
</reference>
<sequence>MRLGDDGPIVPPLAIGTMYFGTRVALGTAVDILDAALDVGATFLDATLGLSAPDVRAQTGESLRRLRTDHIDVLYAHIDDTRVPPEDTVGALQDGIRRGTVRAIVCSNITASRLREALRAAGSGPRYVAVQQRFTYLNPTPGADLSPHVLLDEVLAREATESGLRLVGYSPLLNGSYTRADRPLPDAYRHSATARQLAALTRTARATGLDVIDGKIGDYKERLASAGPVRTEQPD</sequence>
<dbReference type="InterPro" id="IPR036812">
    <property type="entry name" value="NAD(P)_OxRdtase_dom_sf"/>
</dbReference>
<protein>
    <recommendedName>
        <fullName evidence="1">NADP-dependent oxidoreductase domain-containing protein</fullName>
    </recommendedName>
</protein>
<dbReference type="SUPFAM" id="SSF51430">
    <property type="entry name" value="NAD(P)-linked oxidoreductase"/>
    <property type="match status" value="1"/>
</dbReference>
<dbReference type="Pfam" id="PF00248">
    <property type="entry name" value="Aldo_ket_red"/>
    <property type="match status" value="1"/>
</dbReference>
<dbReference type="Proteomes" id="UP000251995">
    <property type="component" value="Chromosome"/>
</dbReference>
<name>A0A344UTK8_9ACTN</name>
<accession>A0A344UTK8</accession>
<organism evidence="2 3">
    <name type="scientific">Acidipropionibacterium virtanenii</name>
    <dbReference type="NCBI Taxonomy" id="2057246"/>
    <lineage>
        <taxon>Bacteria</taxon>
        <taxon>Bacillati</taxon>
        <taxon>Actinomycetota</taxon>
        <taxon>Actinomycetes</taxon>
        <taxon>Propionibacteriales</taxon>
        <taxon>Propionibacteriaceae</taxon>
        <taxon>Acidipropionibacterium</taxon>
    </lineage>
</organism>
<dbReference type="InterPro" id="IPR023210">
    <property type="entry name" value="NADP_OxRdtase_dom"/>
</dbReference>
<evidence type="ECO:0000313" key="2">
    <source>
        <dbReference type="EMBL" id="AXE38606.1"/>
    </source>
</evidence>